<keyword evidence="2" id="KW-0472">Membrane</keyword>
<feature type="transmembrane region" description="Helical" evidence="2">
    <location>
        <begin position="20"/>
        <end position="39"/>
    </location>
</feature>
<evidence type="ECO:0000313" key="4">
    <source>
        <dbReference type="Proteomes" id="UP001141253"/>
    </source>
</evidence>
<dbReference type="PANTHER" id="PTHR36595:SF3">
    <property type="entry name" value="TRANSMEMBRANE PROTEIN"/>
    <property type="match status" value="1"/>
</dbReference>
<evidence type="ECO:0000256" key="1">
    <source>
        <dbReference type="SAM" id="MobiDB-lite"/>
    </source>
</evidence>
<evidence type="ECO:0000313" key="3">
    <source>
        <dbReference type="EMBL" id="KAJ6388794.1"/>
    </source>
</evidence>
<gene>
    <name evidence="3" type="ORF">OIU77_027200</name>
</gene>
<reference evidence="3" key="1">
    <citation type="submission" date="2022-10" db="EMBL/GenBank/DDBJ databases">
        <authorList>
            <person name="Hyden B.L."/>
            <person name="Feng K."/>
            <person name="Yates T."/>
            <person name="Jawdy S."/>
            <person name="Smart L.B."/>
            <person name="Muchero W."/>
        </authorList>
    </citation>
    <scope>NUCLEOTIDE SEQUENCE</scope>
    <source>
        <tissue evidence="3">Shoot tip</tissue>
    </source>
</reference>
<dbReference type="PANTHER" id="PTHR36595">
    <property type="entry name" value="TRANSMEMBRANE PROTEIN"/>
    <property type="match status" value="1"/>
</dbReference>
<feature type="transmembrane region" description="Helical" evidence="2">
    <location>
        <begin position="46"/>
        <end position="65"/>
    </location>
</feature>
<name>A0ABQ9BNS8_9ROSI</name>
<proteinExistence type="predicted"/>
<protein>
    <submittedName>
        <fullName evidence="3">Uncharacterized protein</fullName>
    </submittedName>
</protein>
<feature type="transmembrane region" description="Helical" evidence="2">
    <location>
        <begin position="71"/>
        <end position="89"/>
    </location>
</feature>
<evidence type="ECO:0000256" key="2">
    <source>
        <dbReference type="SAM" id="Phobius"/>
    </source>
</evidence>
<keyword evidence="2" id="KW-0812">Transmembrane</keyword>
<keyword evidence="2" id="KW-1133">Transmembrane helix</keyword>
<reference evidence="3" key="2">
    <citation type="journal article" date="2023" name="Int. J. Mol. Sci.">
        <title>De Novo Assembly and Annotation of 11 Diverse Shrub Willow (Salix) Genomes Reveals Novel Gene Organization in Sex-Linked Regions.</title>
        <authorList>
            <person name="Hyden B."/>
            <person name="Feng K."/>
            <person name="Yates T.B."/>
            <person name="Jawdy S."/>
            <person name="Cereghino C."/>
            <person name="Smart L.B."/>
            <person name="Muchero W."/>
        </authorList>
    </citation>
    <scope>NUCLEOTIDE SEQUENCE</scope>
    <source>
        <tissue evidence="3">Shoot tip</tissue>
    </source>
</reference>
<dbReference type="Proteomes" id="UP001141253">
    <property type="component" value="Chromosome 3"/>
</dbReference>
<feature type="compositionally biased region" description="Basic and acidic residues" evidence="1">
    <location>
        <begin position="219"/>
        <end position="247"/>
    </location>
</feature>
<dbReference type="EMBL" id="JAPFFI010000007">
    <property type="protein sequence ID" value="KAJ6388794.1"/>
    <property type="molecule type" value="Genomic_DNA"/>
</dbReference>
<keyword evidence="4" id="KW-1185">Reference proteome</keyword>
<comment type="caution">
    <text evidence="3">The sequence shown here is derived from an EMBL/GenBank/DDBJ whole genome shotgun (WGS) entry which is preliminary data.</text>
</comment>
<organism evidence="3 4">
    <name type="scientific">Salix suchowensis</name>
    <dbReference type="NCBI Taxonomy" id="1278906"/>
    <lineage>
        <taxon>Eukaryota</taxon>
        <taxon>Viridiplantae</taxon>
        <taxon>Streptophyta</taxon>
        <taxon>Embryophyta</taxon>
        <taxon>Tracheophyta</taxon>
        <taxon>Spermatophyta</taxon>
        <taxon>Magnoliopsida</taxon>
        <taxon>eudicotyledons</taxon>
        <taxon>Gunneridae</taxon>
        <taxon>Pentapetalae</taxon>
        <taxon>rosids</taxon>
        <taxon>fabids</taxon>
        <taxon>Malpighiales</taxon>
        <taxon>Salicaceae</taxon>
        <taxon>Saliceae</taxon>
        <taxon>Salix</taxon>
    </lineage>
</organism>
<feature type="region of interest" description="Disordered" evidence="1">
    <location>
        <begin position="219"/>
        <end position="265"/>
    </location>
</feature>
<accession>A0ABQ9BNS8</accession>
<sequence>MPLYNGNPATNYLNKHGINSIALVYNPVSLVASVVYHLFLYREMKLVELPVSLFITFSLAASVVLNFSSAVFLYLLFNILLWVIVLWSYKPSKVEFDGLWPTLQSLCDGEEDPCVMNKVENQSNGNAESSCEVAGDTCFKSENHNNEKDQGNGNAESSCNVEEDPCVMNKVENQSNGNAESSCEVAGDTCFKSEYHNNENHQGNGNAESSCDVAGDTYVESKSENHNNEKDRDNGNGNGKDNDEKYGCSDGCDDDDDGNAGAIGGQDVAEEFDDNLKKRIEDFIAKVNKRWREERLIEASNEQST</sequence>